<proteinExistence type="predicted"/>
<evidence type="ECO:0000313" key="2">
    <source>
        <dbReference type="EMBL" id="KEQ67966.1"/>
    </source>
</evidence>
<keyword evidence="3" id="KW-1185">Reference proteome</keyword>
<dbReference type="Proteomes" id="UP000030672">
    <property type="component" value="Unassembled WGS sequence"/>
</dbReference>
<accession>A0A074WZX3</accession>
<name>A0A074WZX3_AURM1</name>
<feature type="region of interest" description="Disordered" evidence="1">
    <location>
        <begin position="90"/>
        <end position="113"/>
    </location>
</feature>
<dbReference type="EMBL" id="KL584824">
    <property type="protein sequence ID" value="KEQ67966.1"/>
    <property type="molecule type" value="Genomic_DNA"/>
</dbReference>
<evidence type="ECO:0000313" key="3">
    <source>
        <dbReference type="Proteomes" id="UP000030672"/>
    </source>
</evidence>
<dbReference type="AlphaFoldDB" id="A0A074WZX3"/>
<dbReference type="GeneID" id="63917425"/>
<feature type="compositionally biased region" description="Acidic residues" evidence="1">
    <location>
        <begin position="99"/>
        <end position="109"/>
    </location>
</feature>
<protein>
    <submittedName>
        <fullName evidence="2">Uncharacterized protein</fullName>
    </submittedName>
</protein>
<gene>
    <name evidence="2" type="ORF">M437DRAFT_62326</name>
</gene>
<organism evidence="2 3">
    <name type="scientific">Aureobasidium melanogenum (strain CBS 110374)</name>
    <name type="common">Aureobasidium pullulans var. melanogenum</name>
    <dbReference type="NCBI Taxonomy" id="1043003"/>
    <lineage>
        <taxon>Eukaryota</taxon>
        <taxon>Fungi</taxon>
        <taxon>Dikarya</taxon>
        <taxon>Ascomycota</taxon>
        <taxon>Pezizomycotina</taxon>
        <taxon>Dothideomycetes</taxon>
        <taxon>Dothideomycetidae</taxon>
        <taxon>Dothideales</taxon>
        <taxon>Saccotheciaceae</taxon>
        <taxon>Aureobasidium</taxon>
    </lineage>
</organism>
<sequence>MENTNLKYTSSSIKMSDSNVNIDSSSSTHISIRYTVPYELESSHDDHNFSQNTTETTPQWYGIQLAKQQLWQEQRVFAHHQCVRFMASDVTADNKSSTDDDEDDQEELTTESRTPWQFSHLAKQFSKLEQECFANTFAKLKVSAQELKKTEDEKPEWRHEDLARHWERLEQRAFAGSFGIR</sequence>
<reference evidence="2 3" key="1">
    <citation type="journal article" date="2014" name="BMC Genomics">
        <title>Genome sequencing of four Aureobasidium pullulans varieties: biotechnological potential, stress tolerance, and description of new species.</title>
        <authorList>
            <person name="Gostin Ar C."/>
            <person name="Ohm R.A."/>
            <person name="Kogej T."/>
            <person name="Sonjak S."/>
            <person name="Turk M."/>
            <person name="Zajc J."/>
            <person name="Zalar P."/>
            <person name="Grube M."/>
            <person name="Sun H."/>
            <person name="Han J."/>
            <person name="Sharma A."/>
            <person name="Chiniquy J."/>
            <person name="Ngan C.Y."/>
            <person name="Lipzen A."/>
            <person name="Barry K."/>
            <person name="Grigoriev I.V."/>
            <person name="Gunde-Cimerman N."/>
        </authorList>
    </citation>
    <scope>NUCLEOTIDE SEQUENCE [LARGE SCALE GENOMIC DNA]</scope>
    <source>
        <strain evidence="2 3">CBS 110374</strain>
    </source>
</reference>
<dbReference type="HOGENOM" id="CLU_1488712_0_0_1"/>
<dbReference type="RefSeq" id="XP_040884988.1">
    <property type="nucleotide sequence ID" value="XM_041024052.1"/>
</dbReference>
<evidence type="ECO:0000256" key="1">
    <source>
        <dbReference type="SAM" id="MobiDB-lite"/>
    </source>
</evidence>